<feature type="transmembrane region" description="Helical" evidence="1">
    <location>
        <begin position="160"/>
        <end position="180"/>
    </location>
</feature>
<keyword evidence="4" id="KW-1185">Reference proteome</keyword>
<feature type="domain" description="Histidine kinase N-terminal 7TM region" evidence="2">
    <location>
        <begin position="5"/>
        <end position="187"/>
    </location>
</feature>
<evidence type="ECO:0000313" key="4">
    <source>
        <dbReference type="Proteomes" id="UP000520814"/>
    </source>
</evidence>
<evidence type="ECO:0000259" key="2">
    <source>
        <dbReference type="Pfam" id="PF16927"/>
    </source>
</evidence>
<evidence type="ECO:0000313" key="3">
    <source>
        <dbReference type="EMBL" id="MBB6050726.1"/>
    </source>
</evidence>
<keyword evidence="1" id="KW-0472">Membrane</keyword>
<dbReference type="Pfam" id="PF16927">
    <property type="entry name" value="HisKA_7TM"/>
    <property type="match status" value="1"/>
</dbReference>
<feature type="transmembrane region" description="Helical" evidence="1">
    <location>
        <begin position="20"/>
        <end position="38"/>
    </location>
</feature>
<comment type="caution">
    <text evidence="3">The sequence shown here is derived from an EMBL/GenBank/DDBJ whole genome shotgun (WGS) entry which is preliminary data.</text>
</comment>
<feature type="transmembrane region" description="Helical" evidence="1">
    <location>
        <begin position="130"/>
        <end position="154"/>
    </location>
</feature>
<protein>
    <recommendedName>
        <fullName evidence="2">Histidine kinase N-terminal 7TM region domain-containing protein</fullName>
    </recommendedName>
</protein>
<keyword evidence="1" id="KW-0812">Transmembrane</keyword>
<feature type="transmembrane region" description="Helical" evidence="1">
    <location>
        <begin position="192"/>
        <end position="215"/>
    </location>
</feature>
<dbReference type="RefSeq" id="WP_184196212.1">
    <property type="nucleotide sequence ID" value="NZ_JACHGW010000002.1"/>
</dbReference>
<sequence length="276" mass="30845">MGWTLTLYYFQHYSTEANVLTVGRLNFAMASLAVYGVYRLVRDVAHLPARIQERQLGWITAAMALVSAFTPWVDAAEVLSMTPGESHQTIYGPVFSFYVLHLLVCLGGAIILAFRERGRRGLPPHVSDQLLLLGVGILGTGSISLISNVLIPYINHDFRWIDIGPLSTLVLLLCVAYAVVRHQLFDIRIFLSRTLGAGMALSLILAVYSALVLLATEKFASLESGGVTRFGVLVLAFSFDPIRRFLEKRIDRLLFSEHHRAKSEHHRLESRVKQAR</sequence>
<accession>A0A7W9SQ27</accession>
<evidence type="ECO:0000256" key="1">
    <source>
        <dbReference type="SAM" id="Phobius"/>
    </source>
</evidence>
<feature type="transmembrane region" description="Helical" evidence="1">
    <location>
        <begin position="95"/>
        <end position="114"/>
    </location>
</feature>
<proteinExistence type="predicted"/>
<feature type="transmembrane region" description="Helical" evidence="1">
    <location>
        <begin position="58"/>
        <end position="75"/>
    </location>
</feature>
<feature type="transmembrane region" description="Helical" evidence="1">
    <location>
        <begin position="227"/>
        <end position="246"/>
    </location>
</feature>
<name>A0A7W9SQ27_ARMRO</name>
<dbReference type="AlphaFoldDB" id="A0A7W9SQ27"/>
<dbReference type="Proteomes" id="UP000520814">
    <property type="component" value="Unassembled WGS sequence"/>
</dbReference>
<organism evidence="3 4">
    <name type="scientific">Armatimonas rosea</name>
    <dbReference type="NCBI Taxonomy" id="685828"/>
    <lineage>
        <taxon>Bacteria</taxon>
        <taxon>Bacillati</taxon>
        <taxon>Armatimonadota</taxon>
        <taxon>Armatimonadia</taxon>
        <taxon>Armatimonadales</taxon>
        <taxon>Armatimonadaceae</taxon>
        <taxon>Armatimonas</taxon>
    </lineage>
</organism>
<gene>
    <name evidence="3" type="ORF">HNQ39_002517</name>
</gene>
<keyword evidence="1" id="KW-1133">Transmembrane helix</keyword>
<dbReference type="EMBL" id="JACHGW010000002">
    <property type="protein sequence ID" value="MBB6050726.1"/>
    <property type="molecule type" value="Genomic_DNA"/>
</dbReference>
<reference evidence="3 4" key="1">
    <citation type="submission" date="2020-08" db="EMBL/GenBank/DDBJ databases">
        <title>Genomic Encyclopedia of Type Strains, Phase IV (KMG-IV): sequencing the most valuable type-strain genomes for metagenomic binning, comparative biology and taxonomic classification.</title>
        <authorList>
            <person name="Goeker M."/>
        </authorList>
    </citation>
    <scope>NUCLEOTIDE SEQUENCE [LARGE SCALE GENOMIC DNA]</scope>
    <source>
        <strain evidence="3 4">DSM 23562</strain>
    </source>
</reference>
<dbReference type="InterPro" id="IPR031621">
    <property type="entry name" value="HisKA_7TM"/>
</dbReference>